<dbReference type="Proteomes" id="UP000185936">
    <property type="component" value="Unassembled WGS sequence"/>
</dbReference>
<dbReference type="RefSeq" id="WP_076610729.1">
    <property type="nucleotide sequence ID" value="NZ_FTNR01000021.1"/>
</dbReference>
<gene>
    <name evidence="2" type="ORF">SAMN05421752_12128</name>
</gene>
<dbReference type="Pfam" id="PF24033">
    <property type="entry name" value="DUF7342"/>
    <property type="match status" value="1"/>
</dbReference>
<feature type="compositionally biased region" description="Acidic residues" evidence="1">
    <location>
        <begin position="1"/>
        <end position="12"/>
    </location>
</feature>
<evidence type="ECO:0000256" key="1">
    <source>
        <dbReference type="SAM" id="MobiDB-lite"/>
    </source>
</evidence>
<dbReference type="AlphaFoldDB" id="A0A1N7H265"/>
<organism evidence="2 3">
    <name type="scientific">Natronorubrum thiooxidans</name>
    <dbReference type="NCBI Taxonomy" id="308853"/>
    <lineage>
        <taxon>Archaea</taxon>
        <taxon>Methanobacteriati</taxon>
        <taxon>Methanobacteriota</taxon>
        <taxon>Stenosarchaea group</taxon>
        <taxon>Halobacteria</taxon>
        <taxon>Halobacteriales</taxon>
        <taxon>Natrialbaceae</taxon>
        <taxon>Natronorubrum</taxon>
    </lineage>
</organism>
<evidence type="ECO:0000313" key="2">
    <source>
        <dbReference type="EMBL" id="SIS18924.1"/>
    </source>
</evidence>
<dbReference type="InterPro" id="IPR055766">
    <property type="entry name" value="DUF7342"/>
</dbReference>
<evidence type="ECO:0000313" key="3">
    <source>
        <dbReference type="Proteomes" id="UP000185936"/>
    </source>
</evidence>
<feature type="compositionally biased region" description="Basic and acidic residues" evidence="1">
    <location>
        <begin position="23"/>
        <end position="37"/>
    </location>
</feature>
<dbReference type="STRING" id="308853.SAMN05421752_12128"/>
<feature type="region of interest" description="Disordered" evidence="1">
    <location>
        <begin position="1"/>
        <end position="37"/>
    </location>
</feature>
<accession>A0A1N7H265</accession>
<dbReference type="OrthoDB" id="350926at2157"/>
<proteinExistence type="predicted"/>
<protein>
    <submittedName>
        <fullName evidence="2">Uncharacterized protein</fullName>
    </submittedName>
</protein>
<dbReference type="EMBL" id="FTNR01000021">
    <property type="protein sequence ID" value="SIS18924.1"/>
    <property type="molecule type" value="Genomic_DNA"/>
</dbReference>
<name>A0A1N7H265_9EURY</name>
<sequence>MLEDIEDVDGETEPLSLPDYDEEKLREEKREELADQPDKELRAELARMDEEEREWCDEYDVDGPRELEEGIISEMDASERRERRRVAYYWRQNQHMRGMIEGVLDG</sequence>
<keyword evidence="3" id="KW-1185">Reference proteome</keyword>
<reference evidence="3" key="1">
    <citation type="submission" date="2017-01" db="EMBL/GenBank/DDBJ databases">
        <authorList>
            <person name="Varghese N."/>
            <person name="Submissions S."/>
        </authorList>
    </citation>
    <scope>NUCLEOTIDE SEQUENCE [LARGE SCALE GENOMIC DNA]</scope>
    <source>
        <strain evidence="3">type strain: HArc-</strain>
    </source>
</reference>